<keyword evidence="5 25" id="KW-1133">Transmembrane helix</keyword>
<comment type="similarity">
    <text evidence="2">Belongs to the major facilitator superfamily.</text>
</comment>
<evidence type="ECO:0000256" key="9">
    <source>
        <dbReference type="ARBA" id="ARBA00044878"/>
    </source>
</evidence>
<evidence type="ECO:0000256" key="18">
    <source>
        <dbReference type="ARBA" id="ARBA00044912"/>
    </source>
</evidence>
<evidence type="ECO:0000256" key="4">
    <source>
        <dbReference type="ARBA" id="ARBA00022692"/>
    </source>
</evidence>
<evidence type="ECO:0000256" key="24">
    <source>
        <dbReference type="ARBA" id="ARBA00046376"/>
    </source>
</evidence>
<evidence type="ECO:0000256" key="10">
    <source>
        <dbReference type="ARBA" id="ARBA00044881"/>
    </source>
</evidence>
<feature type="transmembrane region" description="Helical" evidence="25">
    <location>
        <begin position="222"/>
        <end position="248"/>
    </location>
</feature>
<dbReference type="InterPro" id="IPR020846">
    <property type="entry name" value="MFS_dom"/>
</dbReference>
<name>C0QLK3_DESAH</name>
<comment type="subcellular location">
    <subcellularLocation>
        <location evidence="1">Lysosome membrane</location>
        <topology evidence="1">Multi-pass membrane protein</topology>
    </subcellularLocation>
</comment>
<evidence type="ECO:0000256" key="23">
    <source>
        <dbReference type="ARBA" id="ARBA00045709"/>
    </source>
</evidence>
<dbReference type="PANTHER" id="PTHR23512">
    <property type="entry name" value="MAJOR FACILITATOR SUPERFAMILY DOMAIN-CONTAINING PROTEIN 1"/>
    <property type="match status" value="1"/>
</dbReference>
<comment type="catalytic activity">
    <reaction evidence="16">
        <text>L-lysyl-L-lysine(out) = L-lysyl-L-lysine(in)</text>
        <dbReference type="Rhea" id="RHEA:79403"/>
        <dbReference type="ChEBI" id="CHEBI:229956"/>
    </reaction>
</comment>
<dbReference type="InterPro" id="IPR005829">
    <property type="entry name" value="Sugar_transporter_CS"/>
</dbReference>
<evidence type="ECO:0000256" key="14">
    <source>
        <dbReference type="ARBA" id="ARBA00044898"/>
    </source>
</evidence>
<evidence type="ECO:0000256" key="16">
    <source>
        <dbReference type="ARBA" id="ARBA00044900"/>
    </source>
</evidence>
<feature type="transmembrane region" description="Helical" evidence="25">
    <location>
        <begin position="401"/>
        <end position="422"/>
    </location>
</feature>
<reference evidence="27 28" key="1">
    <citation type="journal article" date="2009" name="Environ. Microbiol.">
        <title>Genome sequence of Desulfobacterium autotrophicum HRM2, a marine sulfate reducer oxidizing organic carbon completely to carbon dioxide.</title>
        <authorList>
            <person name="Strittmatter A.W."/>
            <person name="Liesegang H."/>
            <person name="Rabus R."/>
            <person name="Decker I."/>
            <person name="Amann J."/>
            <person name="Andres S."/>
            <person name="Henne A."/>
            <person name="Fricke W.F."/>
            <person name="Martinez-Arias R."/>
            <person name="Bartels D."/>
            <person name="Goesmann A."/>
            <person name="Krause L."/>
            <person name="Puehler A."/>
            <person name="Klenk H.P."/>
            <person name="Richter M."/>
            <person name="Schuler M."/>
            <person name="Gloeckner F.O."/>
            <person name="Meyerdierks A."/>
            <person name="Gottschalk G."/>
            <person name="Amann R."/>
        </authorList>
    </citation>
    <scope>NUCLEOTIDE SEQUENCE [LARGE SCALE GENOMIC DNA]</scope>
    <source>
        <strain evidence="28">ATCC 43914 / DSM 3382 / HRM2</strain>
    </source>
</reference>
<comment type="catalytic activity">
    <reaction evidence="11">
        <text>L-alpha-aminoacyl-L-histidine(out) = L-alpha-aminoacyl-L-histidine(in)</text>
        <dbReference type="Rhea" id="RHEA:79375"/>
        <dbReference type="ChEBI" id="CHEBI:229967"/>
    </reaction>
</comment>
<feature type="transmembrane region" description="Helical" evidence="25">
    <location>
        <begin position="106"/>
        <end position="125"/>
    </location>
</feature>
<dbReference type="HOGENOM" id="CLU_001265_62_1_7"/>
<comment type="catalytic activity">
    <reaction evidence="12">
        <text>L-lysyl-L-alpha-amino acid(out) = L-lysyl-L-alpha-amino acid(in)</text>
        <dbReference type="Rhea" id="RHEA:79387"/>
        <dbReference type="ChEBI" id="CHEBI:229965"/>
    </reaction>
</comment>
<feature type="transmembrane region" description="Helical" evidence="25">
    <location>
        <begin position="358"/>
        <end position="381"/>
    </location>
</feature>
<comment type="catalytic activity">
    <reaction evidence="10">
        <text>L-alpha-aminoacyl-L-arginine(out) = L-alpha-aminoacyl-L-arginine(in)</text>
        <dbReference type="Rhea" id="RHEA:79367"/>
        <dbReference type="ChEBI" id="CHEBI:229968"/>
    </reaction>
</comment>
<evidence type="ECO:0000256" key="8">
    <source>
        <dbReference type="ARBA" id="ARBA00044876"/>
    </source>
</evidence>
<comment type="catalytic activity">
    <reaction evidence="9">
        <text>L-histidyl-glycine(out) = L-histidyl-glycine(in)</text>
        <dbReference type="Rhea" id="RHEA:79395"/>
        <dbReference type="ChEBI" id="CHEBI:229957"/>
    </reaction>
</comment>
<dbReference type="PANTHER" id="PTHR23512:SF3">
    <property type="entry name" value="MAJOR FACILITATOR SUPERFAMILY DOMAIN-CONTAINING PROTEIN 1"/>
    <property type="match status" value="1"/>
</dbReference>
<keyword evidence="28" id="KW-1185">Reference proteome</keyword>
<comment type="catalytic activity">
    <reaction evidence="8">
        <text>L-lysyl-L-alanine(out) = L-lysyl-L-alanine(in)</text>
        <dbReference type="Rhea" id="RHEA:79399"/>
        <dbReference type="ChEBI" id="CHEBI:229954"/>
    </reaction>
</comment>
<comment type="catalytic activity">
    <reaction evidence="20">
        <text>L-lysyl-glycine(out) = L-lysyl-glycine(in)</text>
        <dbReference type="Rhea" id="RHEA:79407"/>
        <dbReference type="ChEBI" id="CHEBI:191202"/>
    </reaction>
</comment>
<evidence type="ECO:0000313" key="28">
    <source>
        <dbReference type="Proteomes" id="UP000000442"/>
    </source>
</evidence>
<dbReference type="Proteomes" id="UP000000442">
    <property type="component" value="Chromosome"/>
</dbReference>
<dbReference type="AlphaFoldDB" id="C0QLK3"/>
<comment type="catalytic activity">
    <reaction evidence="17">
        <text>L-arginyl-glycine(out) = L-arginyl-glycine(in)</text>
        <dbReference type="Rhea" id="RHEA:79391"/>
        <dbReference type="ChEBI" id="CHEBI:229955"/>
    </reaction>
</comment>
<dbReference type="PROSITE" id="PS50850">
    <property type="entry name" value="MFS"/>
    <property type="match status" value="1"/>
</dbReference>
<dbReference type="KEGG" id="dat:HRM2_32280"/>
<comment type="catalytic activity">
    <reaction evidence="13">
        <text>L-alpha-aminoacyl-L-lysine(out) = L-alpha-aminoacyl-L-lysine(in)</text>
        <dbReference type="Rhea" id="RHEA:79383"/>
        <dbReference type="ChEBI" id="CHEBI:229966"/>
    </reaction>
</comment>
<dbReference type="EMBL" id="CP001087">
    <property type="protein sequence ID" value="ACN16307.1"/>
    <property type="molecule type" value="Genomic_DNA"/>
</dbReference>
<evidence type="ECO:0000256" key="20">
    <source>
        <dbReference type="ARBA" id="ARBA00044924"/>
    </source>
</evidence>
<dbReference type="InterPro" id="IPR000849">
    <property type="entry name" value="Sugar_P_transporter"/>
</dbReference>
<feature type="transmembrane region" description="Helical" evidence="25">
    <location>
        <begin position="50"/>
        <end position="69"/>
    </location>
</feature>
<dbReference type="PROSITE" id="PS00216">
    <property type="entry name" value="SUGAR_TRANSPORT_1"/>
    <property type="match status" value="1"/>
</dbReference>
<dbReference type="InterPro" id="IPR036259">
    <property type="entry name" value="MFS_trans_sf"/>
</dbReference>
<accession>C0QLK3</accession>
<dbReference type="Pfam" id="PF07690">
    <property type="entry name" value="MFS_1"/>
    <property type="match status" value="1"/>
</dbReference>
<comment type="catalytic activity">
    <reaction evidence="15">
        <text>L-arginyl-L-alpha-amino acid(out) = L-arginyl-L-alpha-amino acid(in)</text>
        <dbReference type="Rhea" id="RHEA:79371"/>
        <dbReference type="ChEBI" id="CHEBI:84315"/>
    </reaction>
</comment>
<dbReference type="eggNOG" id="COG2271">
    <property type="taxonomic scope" value="Bacteria"/>
</dbReference>
<feature type="transmembrane region" description="Helical" evidence="25">
    <location>
        <begin position="325"/>
        <end position="346"/>
    </location>
</feature>
<feature type="transmembrane region" description="Helical" evidence="25">
    <location>
        <begin position="268"/>
        <end position="287"/>
    </location>
</feature>
<evidence type="ECO:0000256" key="25">
    <source>
        <dbReference type="SAM" id="Phobius"/>
    </source>
</evidence>
<proteinExistence type="inferred from homology"/>
<keyword evidence="7" id="KW-0458">Lysosome</keyword>
<keyword evidence="6 25" id="KW-0472">Membrane</keyword>
<dbReference type="InterPro" id="IPR011701">
    <property type="entry name" value="MFS"/>
</dbReference>
<feature type="domain" description="Major facilitator superfamily (MFS) profile" evidence="26">
    <location>
        <begin position="16"/>
        <end position="427"/>
    </location>
</feature>
<dbReference type="STRING" id="177437.HRM2_32280"/>
<evidence type="ECO:0000256" key="12">
    <source>
        <dbReference type="ARBA" id="ARBA00044891"/>
    </source>
</evidence>
<dbReference type="Gene3D" id="1.20.1250.20">
    <property type="entry name" value="MFS general substrate transporter like domains"/>
    <property type="match status" value="2"/>
</dbReference>
<evidence type="ECO:0000256" key="13">
    <source>
        <dbReference type="ARBA" id="ARBA00044893"/>
    </source>
</evidence>
<protein>
    <recommendedName>
        <fullName evidence="21">Lysosomal dipeptide transporter MFSD1</fullName>
    </recommendedName>
    <alternativeName>
        <fullName evidence="22">Major facilitator superfamily domain-containing protein 1</fullName>
    </alternativeName>
</protein>
<keyword evidence="4 25" id="KW-0812">Transmembrane</keyword>
<keyword evidence="3" id="KW-0813">Transport</keyword>
<evidence type="ECO:0000256" key="1">
    <source>
        <dbReference type="ARBA" id="ARBA00004155"/>
    </source>
</evidence>
<dbReference type="OrthoDB" id="5315372at2"/>
<feature type="transmembrane region" description="Helical" evidence="25">
    <location>
        <begin position="12"/>
        <end position="30"/>
    </location>
</feature>
<evidence type="ECO:0000256" key="11">
    <source>
        <dbReference type="ARBA" id="ARBA00044884"/>
    </source>
</evidence>
<sequence>MIEYSSRRFEFMRWLIFIVFMLSYILVYFHRMSPGIISHELMGAFDADGVALGSLAAIYFGVYAVMQIPSGVLADTLGPRTAIILGNTLAGTGSILFGLAPSFPVAMFARLLVGLGVSVVFVSIMKNNAMWFSERRYGFMSGLTLFVGNMGSILAAGPLAAILEIFLWRTVFIFLGIVSLSLAGAGILFVRNQPEDLGFPSIREMEGKPWVPKTKQHWIRDLVGVVVVPKLWAGFWVQFGMIGGLYAFMGLWAIPYLRDMYSFDRPWAARYLTLMLAAFALGSLFLGWLSDRMGRRKPILVCGSLVYVLVWVVMVAFPWSGGAMIYVYFFLLGFSGSALVLTFACAKEIINPHLSGMAVSVVNTGAFLGTSLIQPLFGFVLDMGWDGKMINNARIYSPPDYQNALFMMLFFGIIGVMGSLCIQETYCMNISDGQVPVLNKKDCLHNNGQGNASR</sequence>
<evidence type="ECO:0000256" key="17">
    <source>
        <dbReference type="ARBA" id="ARBA00044903"/>
    </source>
</evidence>
<dbReference type="PIRSF" id="PIRSF002808">
    <property type="entry name" value="Hexose_phosphate_transp"/>
    <property type="match status" value="1"/>
</dbReference>
<evidence type="ECO:0000256" key="15">
    <source>
        <dbReference type="ARBA" id="ARBA00044899"/>
    </source>
</evidence>
<evidence type="ECO:0000259" key="26">
    <source>
        <dbReference type="PROSITE" id="PS50850"/>
    </source>
</evidence>
<comment type="catalytic activity">
    <reaction evidence="18">
        <text>L-histidyl-L-alpha-amino acid(out) = L-histidyl-L-alpha-amino acid(in)</text>
        <dbReference type="Rhea" id="RHEA:79379"/>
        <dbReference type="ChEBI" id="CHEBI:229964"/>
    </reaction>
</comment>
<dbReference type="RefSeq" id="WP_015905069.1">
    <property type="nucleotide sequence ID" value="NC_012108.1"/>
</dbReference>
<comment type="catalytic activity">
    <reaction evidence="19">
        <text>L-alanyl-L-lysine(out) = L-alanyl-L-lysine(in)</text>
        <dbReference type="Rhea" id="RHEA:79415"/>
        <dbReference type="ChEBI" id="CHEBI:192470"/>
    </reaction>
</comment>
<evidence type="ECO:0000313" key="27">
    <source>
        <dbReference type="EMBL" id="ACN16307.1"/>
    </source>
</evidence>
<feature type="transmembrane region" description="Helical" evidence="25">
    <location>
        <begin position="166"/>
        <end position="190"/>
    </location>
</feature>
<comment type="subunit">
    <text evidence="24">Homodimer. Interacts with lysosomal protein GLMP (via lumenal domain); the interaction starts while both proteins are still in the endoplasmic reticulum and is required for stabilization of MFSD1 in lysosomes but has no direct effect on its targeting to lysosomes or transporter activity.</text>
</comment>
<comment type="catalytic activity">
    <reaction evidence="14">
        <text>L-aspartyl-L-lysine(out) = L-aspartyl-L-lysine(in)</text>
        <dbReference type="Rhea" id="RHEA:79411"/>
        <dbReference type="ChEBI" id="CHEBI:229953"/>
    </reaction>
</comment>
<dbReference type="InterPro" id="IPR052187">
    <property type="entry name" value="MFSD1"/>
</dbReference>
<organism evidence="27 28">
    <name type="scientific">Desulforapulum autotrophicum (strain ATCC 43914 / DSM 3382 / VKM B-1955 / HRM2)</name>
    <name type="common">Desulfobacterium autotrophicum</name>
    <dbReference type="NCBI Taxonomy" id="177437"/>
    <lineage>
        <taxon>Bacteria</taxon>
        <taxon>Pseudomonadati</taxon>
        <taxon>Thermodesulfobacteriota</taxon>
        <taxon>Desulfobacteria</taxon>
        <taxon>Desulfobacterales</taxon>
        <taxon>Desulfobacteraceae</taxon>
        <taxon>Desulforapulum</taxon>
    </lineage>
</organism>
<dbReference type="GO" id="GO:0022857">
    <property type="term" value="F:transmembrane transporter activity"/>
    <property type="evidence" value="ECO:0007669"/>
    <property type="project" value="InterPro"/>
</dbReference>
<gene>
    <name evidence="27" type="ordered locus">HRM2_32280</name>
</gene>
<evidence type="ECO:0000256" key="22">
    <source>
        <dbReference type="ARBA" id="ARBA00045018"/>
    </source>
</evidence>
<feature type="transmembrane region" description="Helical" evidence="25">
    <location>
        <begin position="299"/>
        <end position="319"/>
    </location>
</feature>
<evidence type="ECO:0000256" key="19">
    <source>
        <dbReference type="ARBA" id="ARBA00044919"/>
    </source>
</evidence>
<feature type="transmembrane region" description="Helical" evidence="25">
    <location>
        <begin position="81"/>
        <end position="100"/>
    </location>
</feature>
<evidence type="ECO:0000256" key="6">
    <source>
        <dbReference type="ARBA" id="ARBA00023136"/>
    </source>
</evidence>
<evidence type="ECO:0000256" key="21">
    <source>
        <dbReference type="ARBA" id="ARBA00044985"/>
    </source>
</evidence>
<evidence type="ECO:0000256" key="7">
    <source>
        <dbReference type="ARBA" id="ARBA00023228"/>
    </source>
</evidence>
<feature type="transmembrane region" description="Helical" evidence="25">
    <location>
        <begin position="137"/>
        <end position="160"/>
    </location>
</feature>
<evidence type="ECO:0000256" key="2">
    <source>
        <dbReference type="ARBA" id="ARBA00008335"/>
    </source>
</evidence>
<comment type="function">
    <text evidence="23">Lysosomal dipeptide uniporter that selectively exports lysine, arginine or histidine-containing dipeptides with a net positive charge from the lysosome lumen into the cytosol. Could play a role in a specific type of protein O-glycosylation indirectly regulating macrophages migration and tissue invasion. Also essential for liver homeostasis.</text>
</comment>
<dbReference type="GO" id="GO:0005765">
    <property type="term" value="C:lysosomal membrane"/>
    <property type="evidence" value="ECO:0007669"/>
    <property type="project" value="UniProtKB-SubCell"/>
</dbReference>
<evidence type="ECO:0000256" key="5">
    <source>
        <dbReference type="ARBA" id="ARBA00022989"/>
    </source>
</evidence>
<evidence type="ECO:0000256" key="3">
    <source>
        <dbReference type="ARBA" id="ARBA00022448"/>
    </source>
</evidence>
<dbReference type="SUPFAM" id="SSF103473">
    <property type="entry name" value="MFS general substrate transporter"/>
    <property type="match status" value="1"/>
</dbReference>